<evidence type="ECO:0000256" key="4">
    <source>
        <dbReference type="ARBA" id="ARBA00013213"/>
    </source>
</evidence>
<evidence type="ECO:0000256" key="6">
    <source>
        <dbReference type="ARBA" id="ARBA00022697"/>
    </source>
</evidence>
<keyword evidence="11 12" id="KW-0521">NADP</keyword>
<evidence type="ECO:0000259" key="15">
    <source>
        <dbReference type="Pfam" id="PF00742"/>
    </source>
</evidence>
<organism evidence="16 17">
    <name type="scientific">Shouchella lehensis G1</name>
    <dbReference type="NCBI Taxonomy" id="1246626"/>
    <lineage>
        <taxon>Bacteria</taxon>
        <taxon>Bacillati</taxon>
        <taxon>Bacillota</taxon>
        <taxon>Bacilli</taxon>
        <taxon>Bacillales</taxon>
        <taxon>Bacillaceae</taxon>
        <taxon>Shouchella</taxon>
    </lineage>
</organism>
<dbReference type="UniPathway" id="UPA00050">
    <property type="reaction ID" value="UER00063"/>
</dbReference>
<dbReference type="Pfam" id="PF00742">
    <property type="entry name" value="Homoserine_dh"/>
    <property type="match status" value="1"/>
</dbReference>
<dbReference type="InterPro" id="IPR036291">
    <property type="entry name" value="NAD(P)-bd_dom_sf"/>
</dbReference>
<dbReference type="EMBL" id="CP003923">
    <property type="protein sequence ID" value="AIC96556.1"/>
    <property type="molecule type" value="Genomic_DNA"/>
</dbReference>
<keyword evidence="6 12" id="KW-0791">Threonine biosynthesis</keyword>
<evidence type="ECO:0000256" key="9">
    <source>
        <dbReference type="ARBA" id="ARBA00048841"/>
    </source>
</evidence>
<dbReference type="SUPFAM" id="SSF51735">
    <property type="entry name" value="NAD(P)-binding Rossmann-fold domains"/>
    <property type="match status" value="1"/>
</dbReference>
<evidence type="ECO:0000256" key="13">
    <source>
        <dbReference type="RuleBase" id="RU004171"/>
    </source>
</evidence>
<feature type="domain" description="Glutamate/phenylalanine/leucine/valine/L-tryptophan dehydrogenase C-terminal" evidence="14">
    <location>
        <begin position="5"/>
        <end position="112"/>
    </location>
</feature>
<keyword evidence="7 12" id="KW-0560">Oxidoreductase</keyword>
<evidence type="ECO:0000313" key="17">
    <source>
        <dbReference type="Proteomes" id="UP000027142"/>
    </source>
</evidence>
<dbReference type="Gene3D" id="3.30.360.10">
    <property type="entry name" value="Dihydrodipicolinate Reductase, domain 2"/>
    <property type="match status" value="1"/>
</dbReference>
<dbReference type="PATRIC" id="fig|1246626.3.peg.4005"/>
<dbReference type="InterPro" id="IPR022697">
    <property type="entry name" value="HDH_short"/>
</dbReference>
<dbReference type="AlphaFoldDB" id="A0A060LZ73"/>
<dbReference type="InterPro" id="IPR019811">
    <property type="entry name" value="HDH_CS"/>
</dbReference>
<evidence type="ECO:0000256" key="2">
    <source>
        <dbReference type="ARBA" id="ARBA00005062"/>
    </source>
</evidence>
<dbReference type="HOGENOM" id="CLU_009116_1_2_9"/>
<dbReference type="KEGG" id="ble:BleG1_4017"/>
<dbReference type="EC" id="1.1.1.3" evidence="4 12"/>
<dbReference type="eggNOG" id="COG0460">
    <property type="taxonomic scope" value="Bacteria"/>
</dbReference>
<dbReference type="PROSITE" id="PS01042">
    <property type="entry name" value="HOMOSER_DHGENASE"/>
    <property type="match status" value="1"/>
</dbReference>
<comment type="pathway">
    <text evidence="1 12">Amino-acid biosynthesis; L-threonine biosynthesis; L-threonine from L-aspartate: step 3/5.</text>
</comment>
<dbReference type="NCBIfam" id="NF004976">
    <property type="entry name" value="PRK06349.1"/>
    <property type="match status" value="1"/>
</dbReference>
<evidence type="ECO:0000256" key="10">
    <source>
        <dbReference type="PIRSR" id="PIRSR036497-1"/>
    </source>
</evidence>
<dbReference type="Gene3D" id="3.40.50.720">
    <property type="entry name" value="NAD(P)-binding Rossmann-like Domain"/>
    <property type="match status" value="1"/>
</dbReference>
<feature type="binding site" evidence="11">
    <location>
        <position position="214"/>
    </location>
    <ligand>
        <name>L-homoserine</name>
        <dbReference type="ChEBI" id="CHEBI:57476"/>
    </ligand>
</feature>
<evidence type="ECO:0000313" key="16">
    <source>
        <dbReference type="EMBL" id="AIC96556.1"/>
    </source>
</evidence>
<feature type="domain" description="Homoserine dehydrogenase catalytic" evidence="15">
    <location>
        <begin position="164"/>
        <end position="340"/>
    </location>
</feature>
<keyword evidence="12" id="KW-0028">Amino-acid biosynthesis</keyword>
<dbReference type="PANTHER" id="PTHR43331:SF1">
    <property type="entry name" value="HOMOSERINE DEHYDROGENASE"/>
    <property type="match status" value="1"/>
</dbReference>
<dbReference type="GO" id="GO:0009086">
    <property type="term" value="P:methionine biosynthetic process"/>
    <property type="evidence" value="ECO:0007669"/>
    <property type="project" value="UniProtKB-KW"/>
</dbReference>
<dbReference type="Proteomes" id="UP000027142">
    <property type="component" value="Chromosome"/>
</dbReference>
<comment type="pathway">
    <text evidence="2 12">Amino-acid biosynthesis; L-methionine biosynthesis via de novo pathway; L-homoserine from L-aspartate: step 3/3.</text>
</comment>
<dbReference type="STRING" id="1246626.BleG1_4017"/>
<keyword evidence="8" id="KW-0915">Sodium</keyword>
<evidence type="ECO:0000256" key="8">
    <source>
        <dbReference type="ARBA" id="ARBA00023053"/>
    </source>
</evidence>
<sequence>MKLKLALLGFGVVGQGLVEHLIQHGEKAKEEVGFHPVVVAISDFKKGSLYDPEGLDLELLLHTLETTGSLEDYPQSKGLIRDLDAIATIIESNADVVVEATYTNVKTGEPAITHCKTAFQHKKSVVMTNKGPIALALKELESLAKENNVFLGYEGTVMSGTPSLRLPKTTLIGNKITKISGILNGTTNYMITQMEKGFSYESALKEAQEKGYAEADPTSDVEGYDAMYKVVILANAVMGKDITVEQVEREGLNTLTREAILASKEKQSCWKMLGTVEERENGVVLASVKPVEIPLTHPLASIGGATNAITYSCNMSGDITLTGAGAGKRETGYALFIDLIYCHLHVQSQSNTTMIN</sequence>
<dbReference type="InterPro" id="IPR001342">
    <property type="entry name" value="HDH_cat"/>
</dbReference>
<gene>
    <name evidence="16" type="ORF">BleG1_4017</name>
</gene>
<dbReference type="UniPathway" id="UPA00051">
    <property type="reaction ID" value="UER00465"/>
</dbReference>
<evidence type="ECO:0000256" key="12">
    <source>
        <dbReference type="RuleBase" id="RU000579"/>
    </source>
</evidence>
<dbReference type="PANTHER" id="PTHR43331">
    <property type="entry name" value="HOMOSERINE DEHYDROGENASE"/>
    <property type="match status" value="1"/>
</dbReference>
<proteinExistence type="inferred from homology"/>
<comment type="catalytic activity">
    <reaction evidence="9">
        <text>L-homoserine + NADP(+) = L-aspartate 4-semialdehyde + NADPH + H(+)</text>
        <dbReference type="Rhea" id="RHEA:15761"/>
        <dbReference type="ChEBI" id="CHEBI:15378"/>
        <dbReference type="ChEBI" id="CHEBI:57476"/>
        <dbReference type="ChEBI" id="CHEBI:57783"/>
        <dbReference type="ChEBI" id="CHEBI:58349"/>
        <dbReference type="ChEBI" id="CHEBI:537519"/>
        <dbReference type="EC" id="1.1.1.3"/>
    </reaction>
    <physiologicalReaction direction="right-to-left" evidence="9">
        <dbReference type="Rhea" id="RHEA:15763"/>
    </physiologicalReaction>
</comment>
<keyword evidence="12" id="KW-0486">Methionine biosynthesis</keyword>
<dbReference type="RefSeq" id="WP_038484777.1">
    <property type="nucleotide sequence ID" value="NZ_CP003923.1"/>
</dbReference>
<dbReference type="FunFam" id="3.30.360.10:FF:000005">
    <property type="entry name" value="Homoserine dehydrogenase"/>
    <property type="match status" value="1"/>
</dbReference>
<accession>A0A060LZ73</accession>
<evidence type="ECO:0000256" key="5">
    <source>
        <dbReference type="ARBA" id="ARBA00013376"/>
    </source>
</evidence>
<feature type="binding site" evidence="11">
    <location>
        <position position="130"/>
    </location>
    <ligand>
        <name>NADPH</name>
        <dbReference type="ChEBI" id="CHEBI:57783"/>
    </ligand>
</feature>
<dbReference type="Pfam" id="PF00208">
    <property type="entry name" value="ELFV_dehydrog"/>
    <property type="match status" value="1"/>
</dbReference>
<evidence type="ECO:0000259" key="14">
    <source>
        <dbReference type="Pfam" id="PF00208"/>
    </source>
</evidence>
<reference evidence="16 17" key="1">
    <citation type="journal article" date="2014" name="Gene">
        <title>A comparative genomic analysis of the alkalitolerant soil bacterium Bacillus lehensis G1.</title>
        <authorList>
            <person name="Noor Y.M."/>
            <person name="Samsulrizal N.H."/>
            <person name="Jema'on N.A."/>
            <person name="Low K.O."/>
            <person name="Ramli A.N."/>
            <person name="Alias N.I."/>
            <person name="Damis S.I."/>
            <person name="Fuzi S.F."/>
            <person name="Isa M.N."/>
            <person name="Murad A.M."/>
            <person name="Raih M.F."/>
            <person name="Bakar F.D."/>
            <person name="Najimudin N."/>
            <person name="Mahadi N.M."/>
            <person name="Illias R.M."/>
        </authorList>
    </citation>
    <scope>NUCLEOTIDE SEQUENCE [LARGE SCALE GENOMIC DNA]</scope>
    <source>
        <strain evidence="16 17">G1</strain>
    </source>
</reference>
<keyword evidence="17" id="KW-1185">Reference proteome</keyword>
<dbReference type="NCBIfam" id="NF004912">
    <property type="entry name" value="PRK06270.1"/>
    <property type="match status" value="1"/>
</dbReference>
<evidence type="ECO:0000256" key="3">
    <source>
        <dbReference type="ARBA" id="ARBA00006753"/>
    </source>
</evidence>
<evidence type="ECO:0000256" key="7">
    <source>
        <dbReference type="ARBA" id="ARBA00023002"/>
    </source>
</evidence>
<dbReference type="InterPro" id="IPR006096">
    <property type="entry name" value="Glu/Leu/Phe/Val/Trp_DH_C"/>
</dbReference>
<protein>
    <recommendedName>
        <fullName evidence="5 12">Homoserine dehydrogenase</fullName>
        <ecNumber evidence="4 12">1.1.1.3</ecNumber>
    </recommendedName>
</protein>
<comment type="similarity">
    <text evidence="3 13">Belongs to the homoserine dehydrogenase family.</text>
</comment>
<feature type="binding site" evidence="11">
    <location>
        <begin position="9"/>
        <end position="14"/>
    </location>
    <ligand>
        <name>NADP(+)</name>
        <dbReference type="ChEBI" id="CHEBI:58349"/>
    </ligand>
</feature>
<dbReference type="GO" id="GO:0004412">
    <property type="term" value="F:homoserine dehydrogenase activity"/>
    <property type="evidence" value="ECO:0007669"/>
    <property type="project" value="UniProtKB-EC"/>
</dbReference>
<dbReference type="PIRSF" id="PIRSF036497">
    <property type="entry name" value="HDH_short"/>
    <property type="match status" value="1"/>
</dbReference>
<evidence type="ECO:0000256" key="1">
    <source>
        <dbReference type="ARBA" id="ARBA00005056"/>
    </source>
</evidence>
<dbReference type="OrthoDB" id="9808167at2"/>
<feature type="active site" description="Proton donor" evidence="10">
    <location>
        <position position="229"/>
    </location>
</feature>
<dbReference type="GO" id="GO:0009088">
    <property type="term" value="P:threonine biosynthetic process"/>
    <property type="evidence" value="ECO:0007669"/>
    <property type="project" value="UniProtKB-UniPathway"/>
</dbReference>
<dbReference type="SUPFAM" id="SSF55347">
    <property type="entry name" value="Glyceraldehyde-3-phosphate dehydrogenase-like, C-terminal domain"/>
    <property type="match status" value="1"/>
</dbReference>
<evidence type="ECO:0000256" key="11">
    <source>
        <dbReference type="PIRSR" id="PIRSR036497-2"/>
    </source>
</evidence>
<name>A0A060LZ73_9BACI</name>